<comment type="caution">
    <text evidence="2">The sequence shown here is derived from an EMBL/GenBank/DDBJ whole genome shotgun (WGS) entry which is preliminary data.</text>
</comment>
<feature type="region of interest" description="Disordered" evidence="1">
    <location>
        <begin position="1"/>
        <end position="38"/>
    </location>
</feature>
<evidence type="ECO:0000256" key="1">
    <source>
        <dbReference type="SAM" id="MobiDB-lite"/>
    </source>
</evidence>
<accession>A0ABN8LYI2</accession>
<proteinExistence type="predicted"/>
<organism evidence="2 3">
    <name type="scientific">Porites evermanni</name>
    <dbReference type="NCBI Taxonomy" id="104178"/>
    <lineage>
        <taxon>Eukaryota</taxon>
        <taxon>Metazoa</taxon>
        <taxon>Cnidaria</taxon>
        <taxon>Anthozoa</taxon>
        <taxon>Hexacorallia</taxon>
        <taxon>Scleractinia</taxon>
        <taxon>Fungiina</taxon>
        <taxon>Poritidae</taxon>
        <taxon>Porites</taxon>
    </lineage>
</organism>
<evidence type="ECO:0000313" key="3">
    <source>
        <dbReference type="Proteomes" id="UP001159427"/>
    </source>
</evidence>
<sequence length="128" mass="13987">MSLSSPEASLCCGEAGKKEKDSARGTMGKGKREESPLPYDLRFSGRICGSVVLAKPADYLDAFERCCEDNSLKGRYPAGASAEERDLMSLLFALEDTHRAPNYGILDSAPIPQGLCFHRDNFVPILTR</sequence>
<name>A0ABN8LYI2_9CNID</name>
<reference evidence="2 3" key="1">
    <citation type="submission" date="2022-05" db="EMBL/GenBank/DDBJ databases">
        <authorList>
            <consortium name="Genoscope - CEA"/>
            <person name="William W."/>
        </authorList>
    </citation>
    <scope>NUCLEOTIDE SEQUENCE [LARGE SCALE GENOMIC DNA]</scope>
</reference>
<dbReference type="Proteomes" id="UP001159427">
    <property type="component" value="Unassembled WGS sequence"/>
</dbReference>
<gene>
    <name evidence="2" type="ORF">PEVE_00015214</name>
</gene>
<keyword evidence="3" id="KW-1185">Reference proteome</keyword>
<evidence type="ECO:0000313" key="2">
    <source>
        <dbReference type="EMBL" id="CAH3022379.1"/>
    </source>
</evidence>
<protein>
    <submittedName>
        <fullName evidence="2">Uncharacterized protein</fullName>
    </submittedName>
</protein>
<dbReference type="EMBL" id="CALNXI010000217">
    <property type="protein sequence ID" value="CAH3022379.1"/>
    <property type="molecule type" value="Genomic_DNA"/>
</dbReference>